<keyword evidence="3" id="KW-0288">FMN</keyword>
<evidence type="ECO:0000313" key="6">
    <source>
        <dbReference type="EMBL" id="MBB5702221.1"/>
    </source>
</evidence>
<dbReference type="EMBL" id="JACIJG010000006">
    <property type="protein sequence ID" value="MBB5702221.1"/>
    <property type="molecule type" value="Genomic_DNA"/>
</dbReference>
<dbReference type="AlphaFoldDB" id="A0A7W9AXA7"/>
<keyword evidence="2" id="KW-0285">Flavoprotein</keyword>
<name>A0A7W9AXA7_9HYPH</name>
<dbReference type="Gene3D" id="2.30.110.10">
    <property type="entry name" value="Electron Transport, Fmn-binding Protein, Chain A"/>
    <property type="match status" value="1"/>
</dbReference>
<dbReference type="Proteomes" id="UP000555546">
    <property type="component" value="Unassembled WGS sequence"/>
</dbReference>
<accession>A0A7W9AXA7</accession>
<dbReference type="GO" id="GO:0016646">
    <property type="term" value="F:oxidoreductase activity, acting on the CH-NH group of donors, NAD or NADP as acceptor"/>
    <property type="evidence" value="ECO:0007669"/>
    <property type="project" value="UniProtKB-ARBA"/>
</dbReference>
<protein>
    <submittedName>
        <fullName evidence="6">Flavin reductase (DIM6/NTAB) family NADH-FMN oxidoreductase RutF</fullName>
    </submittedName>
</protein>
<dbReference type="InterPro" id="IPR002563">
    <property type="entry name" value="Flavin_Rdtase-like_dom"/>
</dbReference>
<evidence type="ECO:0000256" key="1">
    <source>
        <dbReference type="ARBA" id="ARBA00001917"/>
    </source>
</evidence>
<organism evidence="6 7">
    <name type="scientific">Brucella daejeonensis</name>
    <dbReference type="NCBI Taxonomy" id="659015"/>
    <lineage>
        <taxon>Bacteria</taxon>
        <taxon>Pseudomonadati</taxon>
        <taxon>Pseudomonadota</taxon>
        <taxon>Alphaproteobacteria</taxon>
        <taxon>Hyphomicrobiales</taxon>
        <taxon>Brucellaceae</taxon>
        <taxon>Brucella/Ochrobactrum group</taxon>
        <taxon>Brucella</taxon>
    </lineage>
</organism>
<keyword evidence="7" id="KW-1185">Reference proteome</keyword>
<dbReference type="PANTHER" id="PTHR33798">
    <property type="entry name" value="FLAVOPROTEIN OXYGENASE"/>
    <property type="match status" value="1"/>
</dbReference>
<evidence type="ECO:0000259" key="5">
    <source>
        <dbReference type="SMART" id="SM00903"/>
    </source>
</evidence>
<dbReference type="SUPFAM" id="SSF50475">
    <property type="entry name" value="FMN-binding split barrel"/>
    <property type="match status" value="1"/>
</dbReference>
<gene>
    <name evidence="6" type="ORF">FHS76_002096</name>
</gene>
<comment type="cofactor">
    <cofactor evidence="1">
        <name>FMN</name>
        <dbReference type="ChEBI" id="CHEBI:58210"/>
    </cofactor>
</comment>
<evidence type="ECO:0000313" key="7">
    <source>
        <dbReference type="Proteomes" id="UP000555546"/>
    </source>
</evidence>
<reference evidence="6 7" key="1">
    <citation type="submission" date="2020-08" db="EMBL/GenBank/DDBJ databases">
        <title>Genomic Encyclopedia of Type Strains, Phase IV (KMG-IV): sequencing the most valuable type-strain genomes for metagenomic binning, comparative biology and taxonomic classification.</title>
        <authorList>
            <person name="Goeker M."/>
        </authorList>
    </citation>
    <scope>NUCLEOTIDE SEQUENCE [LARGE SCALE GENOMIC DNA]</scope>
    <source>
        <strain evidence="6 7">DSM 26944</strain>
    </source>
</reference>
<dbReference type="SMART" id="SM00903">
    <property type="entry name" value="Flavin_Reduct"/>
    <property type="match status" value="1"/>
</dbReference>
<comment type="similarity">
    <text evidence="4">Belongs to the flavoredoxin family.</text>
</comment>
<evidence type="ECO:0000256" key="4">
    <source>
        <dbReference type="ARBA" id="ARBA00038054"/>
    </source>
</evidence>
<dbReference type="GO" id="GO:0010181">
    <property type="term" value="F:FMN binding"/>
    <property type="evidence" value="ECO:0007669"/>
    <property type="project" value="InterPro"/>
</dbReference>
<dbReference type="RefSeq" id="WP_183651625.1">
    <property type="nucleotide sequence ID" value="NZ_JACIJG010000006.1"/>
</dbReference>
<evidence type="ECO:0000256" key="3">
    <source>
        <dbReference type="ARBA" id="ARBA00022643"/>
    </source>
</evidence>
<sequence length="220" mass="24098">MQFDMNRLSGQERYKILASSIVPRPIAWITSLSADGVRNAAPFSFFNMMGNMPPTVAIGLMPQDGRLKDTAANILATGEFVINLVDEANVEAMNLTCIDAPAAIDEIELAGLDIIASQTVTPPRIASAPVSIECRMLTSLVTGPLQTIVIGEVTMVHIRDEFVLDAERCYIDTPRLGLVARMHGSGGYLRPGDYFQIDRPVWKDYDESRTSRPRRAAGTI</sequence>
<feature type="domain" description="Flavin reductase like" evidence="5">
    <location>
        <begin position="19"/>
        <end position="172"/>
    </location>
</feature>
<evidence type="ECO:0000256" key="2">
    <source>
        <dbReference type="ARBA" id="ARBA00022630"/>
    </source>
</evidence>
<dbReference type="InterPro" id="IPR012349">
    <property type="entry name" value="Split_barrel_FMN-bd"/>
</dbReference>
<comment type="caution">
    <text evidence="6">The sequence shown here is derived from an EMBL/GenBank/DDBJ whole genome shotgun (WGS) entry which is preliminary data.</text>
</comment>
<proteinExistence type="inferred from homology"/>
<dbReference type="PANTHER" id="PTHR33798:SF5">
    <property type="entry name" value="FLAVIN REDUCTASE LIKE DOMAIN-CONTAINING PROTEIN"/>
    <property type="match status" value="1"/>
</dbReference>
<dbReference type="Pfam" id="PF01613">
    <property type="entry name" value="Flavin_Reduct"/>
    <property type="match status" value="1"/>
</dbReference>